<proteinExistence type="predicted"/>
<dbReference type="PANTHER" id="PTHR46889:SF4">
    <property type="entry name" value="TRANSPOSASE INSO FOR INSERTION SEQUENCE ELEMENT IS911B-RELATED"/>
    <property type="match status" value="1"/>
</dbReference>
<feature type="domain" description="Integrase catalytic" evidence="2">
    <location>
        <begin position="109"/>
        <end position="224"/>
    </location>
</feature>
<dbReference type="GO" id="GO:0003676">
    <property type="term" value="F:nucleic acid binding"/>
    <property type="evidence" value="ECO:0007669"/>
    <property type="project" value="InterPro"/>
</dbReference>
<name>A0AAW5HY84_9CORY</name>
<dbReference type="PANTHER" id="PTHR46889">
    <property type="entry name" value="TRANSPOSASE INSF FOR INSERTION SEQUENCE IS3B-RELATED"/>
    <property type="match status" value="1"/>
</dbReference>
<evidence type="ECO:0000313" key="4">
    <source>
        <dbReference type="Proteomes" id="UP001205920"/>
    </source>
</evidence>
<evidence type="ECO:0000256" key="1">
    <source>
        <dbReference type="SAM" id="MobiDB-lite"/>
    </source>
</evidence>
<dbReference type="InterPro" id="IPR001584">
    <property type="entry name" value="Integrase_cat-core"/>
</dbReference>
<evidence type="ECO:0000313" key="3">
    <source>
        <dbReference type="EMBL" id="MCO6395518.1"/>
    </source>
</evidence>
<dbReference type="InterPro" id="IPR036397">
    <property type="entry name" value="RNaseH_sf"/>
</dbReference>
<dbReference type="InterPro" id="IPR050900">
    <property type="entry name" value="Transposase_IS3/IS150/IS904"/>
</dbReference>
<dbReference type="PROSITE" id="PS50994">
    <property type="entry name" value="INTEGRASE"/>
    <property type="match status" value="1"/>
</dbReference>
<protein>
    <submittedName>
        <fullName evidence="3">Transposase family protein</fullName>
    </submittedName>
</protein>
<dbReference type="SUPFAM" id="SSF53098">
    <property type="entry name" value="Ribonuclease H-like"/>
    <property type="match status" value="1"/>
</dbReference>
<dbReference type="Pfam" id="PF00665">
    <property type="entry name" value="rve"/>
    <property type="match status" value="1"/>
</dbReference>
<gene>
    <name evidence="3" type="ORF">JMN37_11190</name>
</gene>
<keyword evidence="4" id="KW-1185">Reference proteome</keyword>
<organism evidence="3 4">
    <name type="scientific">Corynebacterium lipophilum</name>
    <dbReference type="NCBI Taxonomy" id="2804918"/>
    <lineage>
        <taxon>Bacteria</taxon>
        <taxon>Bacillati</taxon>
        <taxon>Actinomycetota</taxon>
        <taxon>Actinomycetes</taxon>
        <taxon>Mycobacteriales</taxon>
        <taxon>Corynebacteriaceae</taxon>
        <taxon>Corynebacterium</taxon>
    </lineage>
</organism>
<dbReference type="Gene3D" id="3.30.420.10">
    <property type="entry name" value="Ribonuclease H-like superfamily/Ribonuclease H"/>
    <property type="match status" value="1"/>
</dbReference>
<dbReference type="AlphaFoldDB" id="A0AAW5HY84"/>
<dbReference type="InterPro" id="IPR012337">
    <property type="entry name" value="RNaseH-like_sf"/>
</dbReference>
<feature type="non-terminal residue" evidence="3">
    <location>
        <position position="224"/>
    </location>
</feature>
<sequence length="224" mass="25320">MRIIGVSRSRVFYQTKPRPRVADPIAYDKRRINRLSDTTVERILELLDANPHSGVDQVFYAALNNGIYLASLRSFYRVAKKHGRLLYQRHNTKAKQAQRKRNASPPHVRATAPGQVLCWDITFLPGQYVGQNFACHTVIDLYSRAIVGCVVAERENSHVAAAMFDDILTRFPHVKTVHSDNGSAMTSKRLGKLFAKHGVARSFNRPHTSNDNPHTESVFHTMKG</sequence>
<dbReference type="EMBL" id="JAEUWV010000047">
    <property type="protein sequence ID" value="MCO6395518.1"/>
    <property type="molecule type" value="Genomic_DNA"/>
</dbReference>
<dbReference type="Proteomes" id="UP001205920">
    <property type="component" value="Unassembled WGS sequence"/>
</dbReference>
<evidence type="ECO:0000259" key="2">
    <source>
        <dbReference type="PROSITE" id="PS50994"/>
    </source>
</evidence>
<accession>A0AAW5HY84</accession>
<dbReference type="GO" id="GO:0015074">
    <property type="term" value="P:DNA integration"/>
    <property type="evidence" value="ECO:0007669"/>
    <property type="project" value="InterPro"/>
</dbReference>
<comment type="caution">
    <text evidence="3">The sequence shown here is derived from an EMBL/GenBank/DDBJ whole genome shotgun (WGS) entry which is preliminary data.</text>
</comment>
<dbReference type="RefSeq" id="WP_252932201.1">
    <property type="nucleotide sequence ID" value="NZ_JAEUWV010000047.1"/>
</dbReference>
<feature type="region of interest" description="Disordered" evidence="1">
    <location>
        <begin position="202"/>
        <end position="224"/>
    </location>
</feature>
<reference evidence="3 4" key="1">
    <citation type="submission" date="2021-01" db="EMBL/GenBank/DDBJ databases">
        <title>Identification and Characterization of Corynebacterium sp.</title>
        <authorList>
            <person name="Luo Q."/>
            <person name="Qu P."/>
            <person name="Chen Q."/>
        </authorList>
    </citation>
    <scope>NUCLEOTIDE SEQUENCE [LARGE SCALE GENOMIC DNA]</scope>
    <source>
        <strain evidence="3 4">MC-18</strain>
    </source>
</reference>